<dbReference type="STRING" id="4533.J3LQ77"/>
<keyword evidence="3" id="KW-0862">Zinc</keyword>
<dbReference type="AlphaFoldDB" id="J3LQ77"/>
<dbReference type="GO" id="GO:0003723">
    <property type="term" value="F:RNA binding"/>
    <property type="evidence" value="ECO:0007669"/>
    <property type="project" value="UniProtKB-KW"/>
</dbReference>
<evidence type="ECO:0000313" key="6">
    <source>
        <dbReference type="EnsemblPlants" id="OB03G32030.1"/>
    </source>
</evidence>
<accession>J3LQ77</accession>
<evidence type="ECO:0000256" key="5">
    <source>
        <dbReference type="ARBA" id="ARBA00023125"/>
    </source>
</evidence>
<dbReference type="PANTHER" id="PTHR24009">
    <property type="entry name" value="RNA-BINDING (RRM/RBD/RNP MOTIFS)"/>
    <property type="match status" value="1"/>
</dbReference>
<proteinExistence type="predicted"/>
<keyword evidence="7" id="KW-1185">Reference proteome</keyword>
<dbReference type="GO" id="GO:0003677">
    <property type="term" value="F:DNA binding"/>
    <property type="evidence" value="ECO:0007669"/>
    <property type="project" value="UniProtKB-KW"/>
</dbReference>
<keyword evidence="2" id="KW-0863">Zinc-finger</keyword>
<protein>
    <recommendedName>
        <fullName evidence="8">RRM domain-containing protein</fullName>
    </recommendedName>
</protein>
<evidence type="ECO:0000256" key="4">
    <source>
        <dbReference type="ARBA" id="ARBA00022884"/>
    </source>
</evidence>
<keyword evidence="5" id="KW-0238">DNA-binding</keyword>
<dbReference type="GO" id="GO:0008270">
    <property type="term" value="F:zinc ion binding"/>
    <property type="evidence" value="ECO:0007669"/>
    <property type="project" value="UniProtKB-KW"/>
</dbReference>
<reference evidence="6" key="2">
    <citation type="submission" date="2013-04" db="UniProtKB">
        <authorList>
            <consortium name="EnsemblPlants"/>
        </authorList>
    </citation>
    <scope>IDENTIFICATION</scope>
</reference>
<reference evidence="6" key="1">
    <citation type="journal article" date="2013" name="Nat. Commun.">
        <title>Whole-genome sequencing of Oryza brachyantha reveals mechanisms underlying Oryza genome evolution.</title>
        <authorList>
            <person name="Chen J."/>
            <person name="Huang Q."/>
            <person name="Gao D."/>
            <person name="Wang J."/>
            <person name="Lang Y."/>
            <person name="Liu T."/>
            <person name="Li B."/>
            <person name="Bai Z."/>
            <person name="Luis Goicoechea J."/>
            <person name="Liang C."/>
            <person name="Chen C."/>
            <person name="Zhang W."/>
            <person name="Sun S."/>
            <person name="Liao Y."/>
            <person name="Zhang X."/>
            <person name="Yang L."/>
            <person name="Song C."/>
            <person name="Wang M."/>
            <person name="Shi J."/>
            <person name="Liu G."/>
            <person name="Liu J."/>
            <person name="Zhou H."/>
            <person name="Zhou W."/>
            <person name="Yu Q."/>
            <person name="An N."/>
            <person name="Chen Y."/>
            <person name="Cai Q."/>
            <person name="Wang B."/>
            <person name="Liu B."/>
            <person name="Min J."/>
            <person name="Huang Y."/>
            <person name="Wu H."/>
            <person name="Li Z."/>
            <person name="Zhang Y."/>
            <person name="Yin Y."/>
            <person name="Song W."/>
            <person name="Jiang J."/>
            <person name="Jackson S.A."/>
            <person name="Wing R.A."/>
            <person name="Wang J."/>
            <person name="Chen M."/>
        </authorList>
    </citation>
    <scope>NUCLEOTIDE SEQUENCE [LARGE SCALE GENOMIC DNA]</scope>
    <source>
        <strain evidence="6">cv. IRGC 101232</strain>
    </source>
</reference>
<name>J3LQ77_ORYBR</name>
<evidence type="ECO:0000313" key="7">
    <source>
        <dbReference type="Proteomes" id="UP000006038"/>
    </source>
</evidence>
<evidence type="ECO:0000256" key="1">
    <source>
        <dbReference type="ARBA" id="ARBA00022723"/>
    </source>
</evidence>
<organism evidence="6">
    <name type="scientific">Oryza brachyantha</name>
    <name type="common">malo sina</name>
    <dbReference type="NCBI Taxonomy" id="4533"/>
    <lineage>
        <taxon>Eukaryota</taxon>
        <taxon>Viridiplantae</taxon>
        <taxon>Streptophyta</taxon>
        <taxon>Embryophyta</taxon>
        <taxon>Tracheophyta</taxon>
        <taxon>Spermatophyta</taxon>
        <taxon>Magnoliopsida</taxon>
        <taxon>Liliopsida</taxon>
        <taxon>Poales</taxon>
        <taxon>Poaceae</taxon>
        <taxon>BOP clade</taxon>
        <taxon>Oryzoideae</taxon>
        <taxon>Oryzeae</taxon>
        <taxon>Oryzinae</taxon>
        <taxon>Oryza</taxon>
    </lineage>
</organism>
<sequence length="71" mass="8546">MRVMNFRVRDRLRTGLRWSYLFLKYQRTDKSTLTQASSHQIYLTFPAESTFTEDDVTNYFGQYGPVRDVRN</sequence>
<evidence type="ECO:0000256" key="2">
    <source>
        <dbReference type="ARBA" id="ARBA00022771"/>
    </source>
</evidence>
<dbReference type="PANTHER" id="PTHR24009:SF0">
    <property type="entry name" value="ZINC FINGER CCCH DOMAIN-CONTAINING PROTEIN 18"/>
    <property type="match status" value="1"/>
</dbReference>
<keyword evidence="4" id="KW-0694">RNA-binding</keyword>
<dbReference type="HOGENOM" id="CLU_2744062_0_0_1"/>
<dbReference type="Gramene" id="OB03G32030.1">
    <property type="protein sequence ID" value="OB03G32030.1"/>
    <property type="gene ID" value="OB03G32030"/>
</dbReference>
<evidence type="ECO:0000256" key="3">
    <source>
        <dbReference type="ARBA" id="ARBA00022833"/>
    </source>
</evidence>
<dbReference type="EnsemblPlants" id="OB03G32030.1">
    <property type="protein sequence ID" value="OB03G32030.1"/>
    <property type="gene ID" value="OB03G32030"/>
</dbReference>
<dbReference type="Proteomes" id="UP000006038">
    <property type="component" value="Chromosome 3"/>
</dbReference>
<keyword evidence="1" id="KW-0479">Metal-binding</keyword>
<evidence type="ECO:0008006" key="8">
    <source>
        <dbReference type="Google" id="ProtNLM"/>
    </source>
</evidence>